<comment type="caution">
    <text evidence="6">The sequence shown here is derived from an EMBL/GenBank/DDBJ whole genome shotgun (WGS) entry which is preliminary data.</text>
</comment>
<dbReference type="Pfam" id="PF00386">
    <property type="entry name" value="C1q"/>
    <property type="match status" value="1"/>
</dbReference>
<keyword evidence="2" id="KW-0964">Secreted</keyword>
<comment type="subcellular location">
    <subcellularLocation>
        <location evidence="1">Secreted</location>
    </subcellularLocation>
</comment>
<dbReference type="InterPro" id="IPR050822">
    <property type="entry name" value="Cerebellin_Synaptic_Org"/>
</dbReference>
<evidence type="ECO:0000256" key="4">
    <source>
        <dbReference type="SAM" id="SignalP"/>
    </source>
</evidence>
<dbReference type="SMART" id="SM00110">
    <property type="entry name" value="C1Q"/>
    <property type="match status" value="1"/>
</dbReference>
<dbReference type="PROSITE" id="PS50871">
    <property type="entry name" value="C1Q"/>
    <property type="match status" value="1"/>
</dbReference>
<dbReference type="PANTHER" id="PTHR22923">
    <property type="entry name" value="CEREBELLIN-RELATED"/>
    <property type="match status" value="1"/>
</dbReference>
<feature type="signal peptide" evidence="4">
    <location>
        <begin position="1"/>
        <end position="22"/>
    </location>
</feature>
<sequence length="163" mass="17662">MTSSKNALTACCVLALTLTVIALGSEEKRQTQVARPAFSAGLTSSLNVSDHVNVTYDRVFTNVGNVYDPQTGVFTVPLNGTYTILFHALAEYSGMLWLDLYRNSQYITSAYAHIEGQYGAASNSITITLAKGDEVYITGHGSSILYGNPNEVYATFTGYMLFS</sequence>
<gene>
    <name evidence="6" type="ORF">GSLYS_00000783001</name>
</gene>
<proteinExistence type="predicted"/>
<dbReference type="InterPro" id="IPR001073">
    <property type="entry name" value="C1q_dom"/>
</dbReference>
<evidence type="ECO:0000313" key="6">
    <source>
        <dbReference type="EMBL" id="CAL1526606.1"/>
    </source>
</evidence>
<dbReference type="PANTHER" id="PTHR22923:SF116">
    <property type="entry name" value="C1Q DOMAIN-CONTAINING PROTEIN"/>
    <property type="match status" value="1"/>
</dbReference>
<dbReference type="SUPFAM" id="SSF49842">
    <property type="entry name" value="TNF-like"/>
    <property type="match status" value="1"/>
</dbReference>
<dbReference type="Gene3D" id="2.60.120.40">
    <property type="match status" value="1"/>
</dbReference>
<dbReference type="EMBL" id="CAXITT010000007">
    <property type="protein sequence ID" value="CAL1526606.1"/>
    <property type="molecule type" value="Genomic_DNA"/>
</dbReference>
<dbReference type="PRINTS" id="PR00007">
    <property type="entry name" value="COMPLEMNTC1Q"/>
</dbReference>
<evidence type="ECO:0000259" key="5">
    <source>
        <dbReference type="PROSITE" id="PS50871"/>
    </source>
</evidence>
<evidence type="ECO:0000256" key="2">
    <source>
        <dbReference type="ARBA" id="ARBA00022525"/>
    </source>
</evidence>
<feature type="chain" id="PRO_5043729776" description="C1q domain-containing protein" evidence="4">
    <location>
        <begin position="23"/>
        <end position="163"/>
    </location>
</feature>
<accession>A0AAV2H065</accession>
<evidence type="ECO:0000256" key="3">
    <source>
        <dbReference type="ARBA" id="ARBA00022729"/>
    </source>
</evidence>
<evidence type="ECO:0000313" key="7">
    <source>
        <dbReference type="Proteomes" id="UP001497497"/>
    </source>
</evidence>
<keyword evidence="7" id="KW-1185">Reference proteome</keyword>
<dbReference type="GO" id="GO:0005576">
    <property type="term" value="C:extracellular region"/>
    <property type="evidence" value="ECO:0007669"/>
    <property type="project" value="UniProtKB-SubCell"/>
</dbReference>
<protein>
    <recommendedName>
        <fullName evidence="5">C1q domain-containing protein</fullName>
    </recommendedName>
</protein>
<reference evidence="6 7" key="1">
    <citation type="submission" date="2024-04" db="EMBL/GenBank/DDBJ databases">
        <authorList>
            <consortium name="Genoscope - CEA"/>
            <person name="William W."/>
        </authorList>
    </citation>
    <scope>NUCLEOTIDE SEQUENCE [LARGE SCALE GENOMIC DNA]</scope>
</reference>
<name>A0AAV2H065_LYMST</name>
<dbReference type="AlphaFoldDB" id="A0AAV2H065"/>
<dbReference type="Proteomes" id="UP001497497">
    <property type="component" value="Unassembled WGS sequence"/>
</dbReference>
<keyword evidence="3 4" id="KW-0732">Signal</keyword>
<dbReference type="InterPro" id="IPR008983">
    <property type="entry name" value="Tumour_necrosis_fac-like_dom"/>
</dbReference>
<organism evidence="6 7">
    <name type="scientific">Lymnaea stagnalis</name>
    <name type="common">Great pond snail</name>
    <name type="synonym">Helix stagnalis</name>
    <dbReference type="NCBI Taxonomy" id="6523"/>
    <lineage>
        <taxon>Eukaryota</taxon>
        <taxon>Metazoa</taxon>
        <taxon>Spiralia</taxon>
        <taxon>Lophotrochozoa</taxon>
        <taxon>Mollusca</taxon>
        <taxon>Gastropoda</taxon>
        <taxon>Heterobranchia</taxon>
        <taxon>Euthyneura</taxon>
        <taxon>Panpulmonata</taxon>
        <taxon>Hygrophila</taxon>
        <taxon>Lymnaeoidea</taxon>
        <taxon>Lymnaeidae</taxon>
        <taxon>Lymnaea</taxon>
    </lineage>
</organism>
<evidence type="ECO:0000256" key="1">
    <source>
        <dbReference type="ARBA" id="ARBA00004613"/>
    </source>
</evidence>
<feature type="domain" description="C1q" evidence="5">
    <location>
        <begin position="31"/>
        <end position="163"/>
    </location>
</feature>